<dbReference type="Proteomes" id="UP000046393">
    <property type="component" value="Unplaced"/>
</dbReference>
<keyword evidence="1" id="KW-0472">Membrane</keyword>
<evidence type="ECO:0000313" key="2">
    <source>
        <dbReference type="Proteomes" id="UP000046393"/>
    </source>
</evidence>
<accession>A0A0N5B022</accession>
<feature type="transmembrane region" description="Helical" evidence="1">
    <location>
        <begin position="6"/>
        <end position="23"/>
    </location>
</feature>
<sequence length="122" mass="13819">MAAVNIVTIFVVFCVIGNFATVVRQKRQMSPLLDLEYRFGPIMKLEALRQQGYKMLPNIYGQDASPPEIVVDNTEAKKRYSSPANDDLYKRLLPGGPHRAFSPTLDLEYRLKLAKFLEEAGN</sequence>
<name>A0A0N5B022_9BILA</name>
<dbReference type="AlphaFoldDB" id="A0A0N5B022"/>
<organism evidence="2 3">
    <name type="scientific">Syphacia muris</name>
    <dbReference type="NCBI Taxonomy" id="451379"/>
    <lineage>
        <taxon>Eukaryota</taxon>
        <taxon>Metazoa</taxon>
        <taxon>Ecdysozoa</taxon>
        <taxon>Nematoda</taxon>
        <taxon>Chromadorea</taxon>
        <taxon>Rhabditida</taxon>
        <taxon>Spirurina</taxon>
        <taxon>Oxyuridomorpha</taxon>
        <taxon>Oxyuroidea</taxon>
        <taxon>Oxyuridae</taxon>
        <taxon>Syphacia</taxon>
    </lineage>
</organism>
<keyword evidence="1" id="KW-0812">Transmembrane</keyword>
<proteinExistence type="predicted"/>
<evidence type="ECO:0000313" key="3">
    <source>
        <dbReference type="WBParaSite" id="SMUV_0001061101-mRNA-1"/>
    </source>
</evidence>
<keyword evidence="1" id="KW-1133">Transmembrane helix</keyword>
<dbReference type="WBParaSite" id="SMUV_0001061101-mRNA-1">
    <property type="protein sequence ID" value="SMUV_0001061101-mRNA-1"/>
    <property type="gene ID" value="SMUV_0001061101"/>
</dbReference>
<evidence type="ECO:0000256" key="1">
    <source>
        <dbReference type="SAM" id="Phobius"/>
    </source>
</evidence>
<reference evidence="3" key="1">
    <citation type="submission" date="2017-02" db="UniProtKB">
        <authorList>
            <consortium name="WormBaseParasite"/>
        </authorList>
    </citation>
    <scope>IDENTIFICATION</scope>
</reference>
<protein>
    <submittedName>
        <fullName evidence="3">Uncharacterized protein</fullName>
    </submittedName>
</protein>
<keyword evidence="2" id="KW-1185">Reference proteome</keyword>